<evidence type="ECO:0000256" key="10">
    <source>
        <dbReference type="ARBA" id="ARBA00022692"/>
    </source>
</evidence>
<dbReference type="Pfam" id="PF02654">
    <property type="entry name" value="CobS"/>
    <property type="match status" value="1"/>
</dbReference>
<dbReference type="GO" id="GO:0051073">
    <property type="term" value="F:adenosylcobinamide-GDP ribazoletransferase activity"/>
    <property type="evidence" value="ECO:0007669"/>
    <property type="project" value="UniProtKB-UniRule"/>
</dbReference>
<feature type="transmembrane region" description="Helical" evidence="19">
    <location>
        <begin position="160"/>
        <end position="177"/>
    </location>
</feature>
<dbReference type="AlphaFoldDB" id="A0A160VT29"/>
<sequence>MTMRNLTPFLTRIPIKGDFEKAREEVWAFPLVAVITSLLPTLILYFKLPRGNLLGVLALYFTIGLLHLDGLADWADGIMVKGDREGKIKAMKDVNTGIAGIFAVVVVLLVQVYSLEGAPFYSMYLGELNSKYAMLLALATKKPLGRGLGAYFMEGMNRKNMVIGTALYVLLMIPVLALYPKAIVSLLGLAIGAYTIHISLKNFGGLNGDCIGAVAEITRAGTLLIIGTF</sequence>
<dbReference type="UniPathway" id="UPA00148">
    <property type="reaction ID" value="UER00238"/>
</dbReference>
<evidence type="ECO:0000313" key="21">
    <source>
        <dbReference type="Proteomes" id="UP000093069"/>
    </source>
</evidence>
<evidence type="ECO:0000256" key="11">
    <source>
        <dbReference type="ARBA" id="ARBA00022842"/>
    </source>
</evidence>
<evidence type="ECO:0000256" key="2">
    <source>
        <dbReference type="ARBA" id="ARBA00004651"/>
    </source>
</evidence>
<comment type="catalytic activity">
    <reaction evidence="18 19">
        <text>alpha-ribazole 5'-phosphate + adenosylcob(III)inamide-GDP = adenosylcob(III)alamin 5'-phosphate + GMP + H(+)</text>
        <dbReference type="Rhea" id="RHEA:23560"/>
        <dbReference type="ChEBI" id="CHEBI:15378"/>
        <dbReference type="ChEBI" id="CHEBI:57918"/>
        <dbReference type="ChEBI" id="CHEBI:58115"/>
        <dbReference type="ChEBI" id="CHEBI:60487"/>
        <dbReference type="ChEBI" id="CHEBI:60493"/>
        <dbReference type="EC" id="2.7.8.26"/>
    </reaction>
</comment>
<protein>
    <recommendedName>
        <fullName evidence="6 19">Adenosylcobinamide-GDP ribazoletransferase</fullName>
        <ecNumber evidence="5 19">2.7.8.26</ecNumber>
    </recommendedName>
    <alternativeName>
        <fullName evidence="16 19">Cobalamin synthase</fullName>
    </alternativeName>
    <alternativeName>
        <fullName evidence="15 19">Cobalamin-5'-phosphate synthase</fullName>
    </alternativeName>
</protein>
<keyword evidence="8 19" id="KW-0169">Cobalamin biosynthesis</keyword>
<dbReference type="GO" id="GO:0009236">
    <property type="term" value="P:cobalamin biosynthetic process"/>
    <property type="evidence" value="ECO:0007669"/>
    <property type="project" value="UniProtKB-UniRule"/>
</dbReference>
<evidence type="ECO:0000256" key="14">
    <source>
        <dbReference type="ARBA" id="ARBA00025228"/>
    </source>
</evidence>
<evidence type="ECO:0000256" key="15">
    <source>
        <dbReference type="ARBA" id="ARBA00032605"/>
    </source>
</evidence>
<comment type="similarity">
    <text evidence="4 19">Belongs to the CobS family.</text>
</comment>
<accession>A0A160VT29</accession>
<dbReference type="HAMAP" id="MF_00719">
    <property type="entry name" value="CobS"/>
    <property type="match status" value="1"/>
</dbReference>
<dbReference type="InterPro" id="IPR003805">
    <property type="entry name" value="CobS"/>
</dbReference>
<feature type="transmembrane region" description="Helical" evidence="19">
    <location>
        <begin position="93"/>
        <end position="114"/>
    </location>
</feature>
<evidence type="ECO:0000256" key="12">
    <source>
        <dbReference type="ARBA" id="ARBA00022989"/>
    </source>
</evidence>
<evidence type="ECO:0000256" key="17">
    <source>
        <dbReference type="ARBA" id="ARBA00048623"/>
    </source>
</evidence>
<evidence type="ECO:0000256" key="9">
    <source>
        <dbReference type="ARBA" id="ARBA00022679"/>
    </source>
</evidence>
<dbReference type="PANTHER" id="PTHR34148:SF1">
    <property type="entry name" value="ADENOSYLCOBINAMIDE-GDP RIBAZOLETRANSFERASE"/>
    <property type="match status" value="1"/>
</dbReference>
<dbReference type="STRING" id="54262.CHITON_1271"/>
<comment type="subcellular location">
    <subcellularLocation>
        <location evidence="2 19">Cell membrane</location>
        <topology evidence="2 19">Multi-pass membrane protein</topology>
    </subcellularLocation>
</comment>
<evidence type="ECO:0000256" key="3">
    <source>
        <dbReference type="ARBA" id="ARBA00004663"/>
    </source>
</evidence>
<feature type="transmembrane region" description="Helical" evidence="19">
    <location>
        <begin position="26"/>
        <end position="46"/>
    </location>
</feature>
<evidence type="ECO:0000256" key="7">
    <source>
        <dbReference type="ARBA" id="ARBA00022475"/>
    </source>
</evidence>
<dbReference type="EMBL" id="LN999010">
    <property type="protein sequence ID" value="CUX78050.1"/>
    <property type="molecule type" value="Genomic_DNA"/>
</dbReference>
<keyword evidence="12 19" id="KW-1133">Transmembrane helix</keyword>
<evidence type="ECO:0000256" key="8">
    <source>
        <dbReference type="ARBA" id="ARBA00022573"/>
    </source>
</evidence>
<evidence type="ECO:0000256" key="6">
    <source>
        <dbReference type="ARBA" id="ARBA00015850"/>
    </source>
</evidence>
<feature type="transmembrane region" description="Helical" evidence="19">
    <location>
        <begin position="183"/>
        <end position="200"/>
    </location>
</feature>
<comment type="catalytic activity">
    <reaction evidence="17 19">
        <text>alpha-ribazole + adenosylcob(III)inamide-GDP = adenosylcob(III)alamin + GMP + H(+)</text>
        <dbReference type="Rhea" id="RHEA:16049"/>
        <dbReference type="ChEBI" id="CHEBI:10329"/>
        <dbReference type="ChEBI" id="CHEBI:15378"/>
        <dbReference type="ChEBI" id="CHEBI:18408"/>
        <dbReference type="ChEBI" id="CHEBI:58115"/>
        <dbReference type="ChEBI" id="CHEBI:60487"/>
        <dbReference type="EC" id="2.7.8.26"/>
    </reaction>
</comment>
<comment type="function">
    <text evidence="14 19">Joins adenosylcobinamide-GDP and alpha-ribazole to generate adenosylcobalamin (Ado-cobalamin). Also synthesizes adenosylcobalamin 5'-phosphate from adenosylcobinamide-GDP and alpha-ribazole 5'-phosphate.</text>
</comment>
<evidence type="ECO:0000256" key="18">
    <source>
        <dbReference type="ARBA" id="ARBA00049504"/>
    </source>
</evidence>
<comment type="cofactor">
    <cofactor evidence="1 19">
        <name>Mg(2+)</name>
        <dbReference type="ChEBI" id="CHEBI:18420"/>
    </cofactor>
</comment>
<dbReference type="NCBIfam" id="TIGR00317">
    <property type="entry name" value="cobS"/>
    <property type="match status" value="1"/>
</dbReference>
<evidence type="ECO:0000256" key="19">
    <source>
        <dbReference type="HAMAP-Rule" id="MF_00719"/>
    </source>
</evidence>
<dbReference type="Proteomes" id="UP000093069">
    <property type="component" value="Chromosome I"/>
</dbReference>
<dbReference type="EC" id="2.7.8.26" evidence="5 19"/>
<name>A0A160VT29_9EURY</name>
<comment type="pathway">
    <text evidence="3 19">Cofactor biosynthesis; adenosylcobalamin biosynthesis; adenosylcobalamin from cob(II)yrinate a,c-diamide: step 7/7.</text>
</comment>
<dbReference type="GO" id="GO:0005886">
    <property type="term" value="C:plasma membrane"/>
    <property type="evidence" value="ECO:0007669"/>
    <property type="project" value="UniProtKB-SubCell"/>
</dbReference>
<keyword evidence="7 19" id="KW-1003">Cell membrane</keyword>
<evidence type="ECO:0000256" key="13">
    <source>
        <dbReference type="ARBA" id="ARBA00023136"/>
    </source>
</evidence>
<evidence type="ECO:0000256" key="4">
    <source>
        <dbReference type="ARBA" id="ARBA00010561"/>
    </source>
</evidence>
<proteinExistence type="inferred from homology"/>
<keyword evidence="9 19" id="KW-0808">Transferase</keyword>
<evidence type="ECO:0000256" key="16">
    <source>
        <dbReference type="ARBA" id="ARBA00032853"/>
    </source>
</evidence>
<dbReference type="PANTHER" id="PTHR34148">
    <property type="entry name" value="ADENOSYLCOBINAMIDE-GDP RIBAZOLETRANSFERASE"/>
    <property type="match status" value="1"/>
</dbReference>
<dbReference type="KEGG" id="tch:CHITON_1271"/>
<reference evidence="21" key="1">
    <citation type="submission" date="2016-01" db="EMBL/GenBank/DDBJ databases">
        <authorList>
            <person name="Vorgias C.E."/>
        </authorList>
    </citation>
    <scope>NUCLEOTIDE SEQUENCE [LARGE SCALE GENOMIC DNA]</scope>
</reference>
<keyword evidence="13 19" id="KW-0472">Membrane</keyword>
<feature type="transmembrane region" description="Helical" evidence="19">
    <location>
        <begin position="52"/>
        <end position="72"/>
    </location>
</feature>
<keyword evidence="10 19" id="KW-0812">Transmembrane</keyword>
<evidence type="ECO:0000256" key="1">
    <source>
        <dbReference type="ARBA" id="ARBA00001946"/>
    </source>
</evidence>
<gene>
    <name evidence="19" type="primary">cobS</name>
    <name evidence="20" type="ORF">CHITON_1271</name>
</gene>
<evidence type="ECO:0000256" key="5">
    <source>
        <dbReference type="ARBA" id="ARBA00013200"/>
    </source>
</evidence>
<dbReference type="GO" id="GO:0008818">
    <property type="term" value="F:cobalamin 5'-phosphate synthase activity"/>
    <property type="evidence" value="ECO:0007669"/>
    <property type="project" value="UniProtKB-UniRule"/>
</dbReference>
<organism evidence="20 21">
    <name type="scientific">Thermococcus chitonophagus</name>
    <dbReference type="NCBI Taxonomy" id="54262"/>
    <lineage>
        <taxon>Archaea</taxon>
        <taxon>Methanobacteriati</taxon>
        <taxon>Methanobacteriota</taxon>
        <taxon>Thermococci</taxon>
        <taxon>Thermococcales</taxon>
        <taxon>Thermococcaceae</taxon>
        <taxon>Thermococcus</taxon>
    </lineage>
</organism>
<evidence type="ECO:0000313" key="20">
    <source>
        <dbReference type="EMBL" id="CUX78050.1"/>
    </source>
</evidence>
<keyword evidence="11 19" id="KW-0460">Magnesium</keyword>